<evidence type="ECO:0000256" key="1">
    <source>
        <dbReference type="ARBA" id="ARBA00001947"/>
    </source>
</evidence>
<comment type="caution">
    <text evidence="10">The sequence shown here is derived from an EMBL/GenBank/DDBJ whole genome shotgun (WGS) entry which is preliminary data.</text>
</comment>
<proteinExistence type="inferred from homology"/>
<evidence type="ECO:0000256" key="9">
    <source>
        <dbReference type="PIRNR" id="PIRNR010130"/>
    </source>
</evidence>
<dbReference type="NCBIfam" id="NF040837">
    <property type="entry name" value="BMC_EutD_Gpos"/>
    <property type="match status" value="1"/>
</dbReference>
<keyword evidence="7" id="KW-0862">Zinc</keyword>
<dbReference type="Pfam" id="PF06130">
    <property type="entry name" value="PTAC"/>
    <property type="match status" value="1"/>
</dbReference>
<dbReference type="PANTHER" id="PTHR39453">
    <property type="entry name" value="PHOSPHATE PROPANOYLTRANSFERASE"/>
    <property type="match status" value="1"/>
</dbReference>
<evidence type="ECO:0000256" key="5">
    <source>
        <dbReference type="ARBA" id="ARBA00022679"/>
    </source>
</evidence>
<name>A0AA45C893_9BACT</name>
<keyword evidence="5 9" id="KW-0808">Transferase</keyword>
<sequence>MEKIIEKITDKVINELFIKVEASGRHVHLSQEHLELLFGKNYKLTKTKDLSQPGQYACEERVTLIGPKGKIENVVILGPVRKNTQVEVSKTDLRPLGLNAPIRESGDIKGSGSIKIKTEKTELEIKEGLIIAKRHIHMTPEDAKKHGVKDKEIVNVKIFSNRPLIFEDVVIRVSDNYKTFMHIDYDEANACGFKKDTLAIIKK</sequence>
<dbReference type="PANTHER" id="PTHR39453:SF1">
    <property type="entry name" value="PHOSPHATE PROPANOYLTRANSFERASE"/>
    <property type="match status" value="1"/>
</dbReference>
<dbReference type="EMBL" id="QGGI01000003">
    <property type="protein sequence ID" value="PWJ95951.1"/>
    <property type="molecule type" value="Genomic_DNA"/>
</dbReference>
<dbReference type="GO" id="GO:0046872">
    <property type="term" value="F:metal ion binding"/>
    <property type="evidence" value="ECO:0007669"/>
    <property type="project" value="UniProtKB-KW"/>
</dbReference>
<dbReference type="InterPro" id="IPR008300">
    <property type="entry name" value="PTAC"/>
</dbReference>
<keyword evidence="11" id="KW-1185">Reference proteome</keyword>
<reference evidence="10 11" key="1">
    <citation type="submission" date="2018-05" db="EMBL/GenBank/DDBJ databases">
        <title>Genomic Encyclopedia of Type Strains, Phase IV (KMG-IV): sequencing the most valuable type-strain genomes for metagenomic binning, comparative biology and taxonomic classification.</title>
        <authorList>
            <person name="Goeker M."/>
        </authorList>
    </citation>
    <scope>NUCLEOTIDE SEQUENCE [LARGE SCALE GENOMIC DNA]</scope>
    <source>
        <strain evidence="10 11">DSM 24906</strain>
    </source>
</reference>
<comment type="catalytic activity">
    <reaction evidence="9">
        <text>propanoyl-CoA + phosphate = propanoyl phosphate + CoA</text>
        <dbReference type="Rhea" id="RHEA:28046"/>
        <dbReference type="ChEBI" id="CHEBI:43474"/>
        <dbReference type="ChEBI" id="CHEBI:57287"/>
        <dbReference type="ChEBI" id="CHEBI:57392"/>
        <dbReference type="ChEBI" id="CHEBI:58933"/>
        <dbReference type="EC" id="2.3.1.222"/>
    </reaction>
</comment>
<organism evidence="10 11">
    <name type="scientific">Oceanotoga teriensis</name>
    <dbReference type="NCBI Taxonomy" id="515440"/>
    <lineage>
        <taxon>Bacteria</taxon>
        <taxon>Thermotogati</taxon>
        <taxon>Thermotogota</taxon>
        <taxon>Thermotogae</taxon>
        <taxon>Petrotogales</taxon>
        <taxon>Petrotogaceae</taxon>
        <taxon>Oceanotoga</taxon>
    </lineage>
</organism>
<keyword evidence="6" id="KW-0479">Metal-binding</keyword>
<dbReference type="NCBIfam" id="NF011652">
    <property type="entry name" value="PRK15070.1"/>
    <property type="match status" value="1"/>
</dbReference>
<evidence type="ECO:0000313" key="10">
    <source>
        <dbReference type="EMBL" id="PWJ95951.1"/>
    </source>
</evidence>
<evidence type="ECO:0000256" key="2">
    <source>
        <dbReference type="ARBA" id="ARBA00007342"/>
    </source>
</evidence>
<dbReference type="AlphaFoldDB" id="A0AA45C893"/>
<evidence type="ECO:0000256" key="6">
    <source>
        <dbReference type="ARBA" id="ARBA00022723"/>
    </source>
</evidence>
<comment type="function">
    <text evidence="9">Involved in 1,2-propanediol (1,2-PD) degradation by catalyzing the conversion of propanoyl-CoA to propanoyl-phosphate.</text>
</comment>
<evidence type="ECO:0000256" key="4">
    <source>
        <dbReference type="ARBA" id="ARBA00020837"/>
    </source>
</evidence>
<evidence type="ECO:0000256" key="8">
    <source>
        <dbReference type="ARBA" id="ARBA00023315"/>
    </source>
</evidence>
<dbReference type="RefSeq" id="WP_109604068.1">
    <property type="nucleotide sequence ID" value="NZ_JAMHJO010000007.1"/>
</dbReference>
<evidence type="ECO:0000256" key="7">
    <source>
        <dbReference type="ARBA" id="ARBA00022833"/>
    </source>
</evidence>
<dbReference type="PIRSF" id="PIRSF010130">
    <property type="entry name" value="PduL"/>
    <property type="match status" value="1"/>
</dbReference>
<gene>
    <name evidence="10" type="ORF">C7380_103130</name>
</gene>
<protein>
    <recommendedName>
        <fullName evidence="4 9">Phosphate propanoyltransferase</fullName>
        <ecNumber evidence="3 9">2.3.1.222</ecNumber>
    </recommendedName>
</protein>
<evidence type="ECO:0000256" key="3">
    <source>
        <dbReference type="ARBA" id="ARBA00012206"/>
    </source>
</evidence>
<comment type="similarity">
    <text evidence="2 9">Belongs to the PduL family.</text>
</comment>
<comment type="pathway">
    <text evidence="9">Polyol metabolism; 1,2-propanediol degradation.</text>
</comment>
<dbReference type="Proteomes" id="UP000245921">
    <property type="component" value="Unassembled WGS sequence"/>
</dbReference>
<dbReference type="EC" id="2.3.1.222" evidence="3 9"/>
<comment type="cofactor">
    <cofactor evidence="1">
        <name>Zn(2+)</name>
        <dbReference type="ChEBI" id="CHEBI:29105"/>
    </cofactor>
</comment>
<evidence type="ECO:0000313" key="11">
    <source>
        <dbReference type="Proteomes" id="UP000245921"/>
    </source>
</evidence>
<accession>A0AA45C893</accession>
<dbReference type="GO" id="GO:0016747">
    <property type="term" value="F:acyltransferase activity, transferring groups other than amino-acyl groups"/>
    <property type="evidence" value="ECO:0007669"/>
    <property type="project" value="InterPro"/>
</dbReference>
<keyword evidence="8 9" id="KW-0012">Acyltransferase</keyword>